<dbReference type="GO" id="GO:0016779">
    <property type="term" value="F:nucleotidyltransferase activity"/>
    <property type="evidence" value="ECO:0007669"/>
    <property type="project" value="UniProtKB-KW"/>
</dbReference>
<evidence type="ECO:0000256" key="1">
    <source>
        <dbReference type="ARBA" id="ARBA00022679"/>
    </source>
</evidence>
<dbReference type="Pfam" id="PF01467">
    <property type="entry name" value="CTP_transf_like"/>
    <property type="match status" value="1"/>
</dbReference>
<dbReference type="InterPro" id="IPR014729">
    <property type="entry name" value="Rossmann-like_a/b/a_fold"/>
</dbReference>
<evidence type="ECO:0000313" key="4">
    <source>
        <dbReference type="EMBL" id="EJW97513.1"/>
    </source>
</evidence>
<reference evidence="4" key="1">
    <citation type="journal article" date="2012" name="PLoS ONE">
        <title>Gene sets for utilization of primary and secondary nutrition supplies in the distal gut of endangered iberian lynx.</title>
        <authorList>
            <person name="Alcaide M."/>
            <person name="Messina E."/>
            <person name="Richter M."/>
            <person name="Bargiela R."/>
            <person name="Peplies J."/>
            <person name="Huws S.A."/>
            <person name="Newbold C.J."/>
            <person name="Golyshin P.N."/>
            <person name="Simon M.A."/>
            <person name="Lopez G."/>
            <person name="Yakimov M.M."/>
            <person name="Ferrer M."/>
        </authorList>
    </citation>
    <scope>NUCLEOTIDE SEQUENCE</scope>
</reference>
<feature type="domain" description="Cytidyltransferase-like" evidence="3">
    <location>
        <begin position="1"/>
        <end position="105"/>
    </location>
</feature>
<evidence type="ECO:0000256" key="2">
    <source>
        <dbReference type="ARBA" id="ARBA00022695"/>
    </source>
</evidence>
<dbReference type="Gene3D" id="3.40.50.620">
    <property type="entry name" value="HUPs"/>
    <property type="match status" value="1"/>
</dbReference>
<sequence length="132" mass="14194">MTNGVFDILHRGHVTYLAQARKLGNSLIVAINSDASVKTLGKGDDRPINTEADRAAVLAALESVSLVVVFDEKVPLTAVELGHPDIYVKGGDYKLEDLPEAQLVSTWGGKAVTVQFEHQRSTTALLKKVRGA</sequence>
<accession>J9FSN5</accession>
<gene>
    <name evidence="4" type="ORF">EVA_14381</name>
</gene>
<evidence type="ECO:0000259" key="3">
    <source>
        <dbReference type="Pfam" id="PF01467"/>
    </source>
</evidence>
<dbReference type="PANTHER" id="PTHR43793">
    <property type="entry name" value="FAD SYNTHASE"/>
    <property type="match status" value="1"/>
</dbReference>
<dbReference type="EMBL" id="AMCI01004729">
    <property type="protein sequence ID" value="EJW97513.1"/>
    <property type="molecule type" value="Genomic_DNA"/>
</dbReference>
<dbReference type="InterPro" id="IPR050385">
    <property type="entry name" value="Archaeal_FAD_synthase"/>
</dbReference>
<proteinExistence type="predicted"/>
<comment type="caution">
    <text evidence="4">The sequence shown here is derived from an EMBL/GenBank/DDBJ whole genome shotgun (WGS) entry which is preliminary data.</text>
</comment>
<name>J9FSN5_9ZZZZ</name>
<keyword evidence="2" id="KW-0548">Nucleotidyltransferase</keyword>
<organism evidence="4">
    <name type="scientific">gut metagenome</name>
    <dbReference type="NCBI Taxonomy" id="749906"/>
    <lineage>
        <taxon>unclassified sequences</taxon>
        <taxon>metagenomes</taxon>
        <taxon>organismal metagenomes</taxon>
    </lineage>
</organism>
<dbReference type="NCBIfam" id="TIGR00125">
    <property type="entry name" value="cyt_tran_rel"/>
    <property type="match status" value="1"/>
</dbReference>
<dbReference type="SUPFAM" id="SSF52374">
    <property type="entry name" value="Nucleotidylyl transferase"/>
    <property type="match status" value="1"/>
</dbReference>
<protein>
    <submittedName>
        <fullName evidence="4">RfaE bifunctional protein, domain II</fullName>
    </submittedName>
</protein>
<keyword evidence="1" id="KW-0808">Transferase</keyword>
<dbReference type="PANTHER" id="PTHR43793:SF2">
    <property type="entry name" value="BIFUNCTIONAL PROTEIN HLDE"/>
    <property type="match status" value="1"/>
</dbReference>
<dbReference type="AlphaFoldDB" id="J9FSN5"/>
<dbReference type="InterPro" id="IPR004821">
    <property type="entry name" value="Cyt_trans-like"/>
</dbReference>